<dbReference type="Pfam" id="PF00041">
    <property type="entry name" value="fn3"/>
    <property type="match status" value="1"/>
</dbReference>
<evidence type="ECO:0000256" key="4">
    <source>
        <dbReference type="ARBA" id="ARBA00022679"/>
    </source>
</evidence>
<dbReference type="PROSITE" id="PS50237">
    <property type="entry name" value="HECT"/>
    <property type="match status" value="1"/>
</dbReference>
<dbReference type="EMBL" id="SPLM01000072">
    <property type="protein sequence ID" value="TMW63097.1"/>
    <property type="molecule type" value="Genomic_DNA"/>
</dbReference>
<evidence type="ECO:0000259" key="8">
    <source>
        <dbReference type="PROSITE" id="PS50853"/>
    </source>
</evidence>
<dbReference type="GO" id="GO:0006511">
    <property type="term" value="P:ubiquitin-dependent protein catabolic process"/>
    <property type="evidence" value="ECO:0007669"/>
    <property type="project" value="TreeGrafter"/>
</dbReference>
<dbReference type="Pfam" id="PF00632">
    <property type="entry name" value="HECT"/>
    <property type="match status" value="1"/>
</dbReference>
<reference evidence="9" key="1">
    <citation type="submission" date="2019-03" db="EMBL/GenBank/DDBJ databases">
        <title>Long read genome sequence of the mycoparasitic Pythium oligandrum ATCC 38472 isolated from sugarbeet rhizosphere.</title>
        <authorList>
            <person name="Gaulin E."/>
        </authorList>
    </citation>
    <scope>NUCLEOTIDE SEQUENCE</scope>
    <source>
        <strain evidence="9">ATCC 38472_TT</strain>
    </source>
</reference>
<sequence length="761" mass="85906">MDLQEELEAKRAEEMAQRQKTAVDHVVENLFPYAPVRVQAQRYPPSSPHAGKSYLWITVDEDEIKRRGGVAVSPVRYPVGVAVDADGNVFVSEAGSANRAGQIEGVDSPHTRKISASSIMDLATCNQVPPAPSAPKLVQSTQTSLTVRWKKSVDTTVDRYELQYRLADSPNNPWQILSVALTTRDVALDNVKCNKPFEFRVRAHNPAGWSDYSPASIVLRTLPGIPDVPRPPVAGALTNSYVSLFWSPVNNNGASPVTYTLEVRECDDPSNSFVGIYEGTECGFVPSELRPKTTHIFRLRATNAVGSTSFVESQPIRTLAHARPEIVELSPLEQSTTFDRWVQCWDPKTEQVFYFNKYTCQRVTDEPPELAAARVDKGLVAVEDTPDMVFRRKRFRFHRDLRQGMQGSALSAPLPLLLRRETMYDDTLAFFQKLKKHELTAKPKISFEDEAGIDSGGLTKDWFLQISKCALDKDRRLFRSCDHGQYEIASNSCQNTNHLKEFQFLGKFIAKAVFDRQSLDLPLCDVVFKHLLQLPITMDDLRTMDAQYHKSLVWMLENEIADVIDETFSVEVEFGNGKIKTEDLKENGRDIPVTDLNKQEYVELILKWRTEFGVKAQLDALLQGVSSLIPLASLRVFALDELRMLVNGKPTIDVEELRANTVFQGGYSEHSQVVLWLWQALREFSLEMRGQFLKFMTGTNKVPLDGYEPPLNLTKSDLDPQALPRTHTCFNQLVLPEYTSYQILVDKITFAITNAEGFELS</sequence>
<comment type="catalytic activity">
    <reaction evidence="1">
        <text>S-ubiquitinyl-[E2 ubiquitin-conjugating enzyme]-L-cysteine + [acceptor protein]-L-lysine = [E2 ubiquitin-conjugating enzyme]-L-cysteine + N(6)-ubiquitinyl-[acceptor protein]-L-lysine.</text>
        <dbReference type="EC" id="2.3.2.26"/>
    </reaction>
</comment>
<dbReference type="EC" id="2.3.2.26" evidence="3"/>
<name>A0A8K1CGS7_PYTOL</name>
<dbReference type="PANTHER" id="PTHR11254:SF67">
    <property type="entry name" value="E3 UBIQUITIN-PROTEIN LIGASE HUWE1"/>
    <property type="match status" value="1"/>
</dbReference>
<dbReference type="InterPro" id="IPR000569">
    <property type="entry name" value="HECT_dom"/>
</dbReference>
<dbReference type="InterPro" id="IPR013783">
    <property type="entry name" value="Ig-like_fold"/>
</dbReference>
<dbReference type="CDD" id="cd00078">
    <property type="entry name" value="HECTc"/>
    <property type="match status" value="1"/>
</dbReference>
<protein>
    <recommendedName>
        <fullName evidence="3">HECT-type E3 ubiquitin transferase</fullName>
        <ecNumber evidence="3">2.3.2.26</ecNumber>
    </recommendedName>
</protein>
<feature type="domain" description="Fibronectin type-III" evidence="8">
    <location>
        <begin position="228"/>
        <end position="321"/>
    </location>
</feature>
<dbReference type="Proteomes" id="UP000794436">
    <property type="component" value="Unassembled WGS sequence"/>
</dbReference>
<dbReference type="InterPro" id="IPR035983">
    <property type="entry name" value="Hect_E3_ubiquitin_ligase"/>
</dbReference>
<evidence type="ECO:0000256" key="1">
    <source>
        <dbReference type="ARBA" id="ARBA00000885"/>
    </source>
</evidence>
<dbReference type="SUPFAM" id="SSF56204">
    <property type="entry name" value="Hect, E3 ligase catalytic domain"/>
    <property type="match status" value="1"/>
</dbReference>
<evidence type="ECO:0000259" key="7">
    <source>
        <dbReference type="PROSITE" id="PS50237"/>
    </source>
</evidence>
<evidence type="ECO:0000256" key="2">
    <source>
        <dbReference type="ARBA" id="ARBA00004906"/>
    </source>
</evidence>
<dbReference type="Gene3D" id="3.30.2160.10">
    <property type="entry name" value="Hect, E3 ligase catalytic domain"/>
    <property type="match status" value="1"/>
</dbReference>
<dbReference type="OrthoDB" id="8068875at2759"/>
<dbReference type="InterPro" id="IPR003961">
    <property type="entry name" value="FN3_dom"/>
</dbReference>
<gene>
    <name evidence="9" type="ORF">Poli38472_002038</name>
</gene>
<dbReference type="GO" id="GO:0005737">
    <property type="term" value="C:cytoplasm"/>
    <property type="evidence" value="ECO:0007669"/>
    <property type="project" value="TreeGrafter"/>
</dbReference>
<dbReference type="SMART" id="SM00060">
    <property type="entry name" value="FN3"/>
    <property type="match status" value="2"/>
</dbReference>
<dbReference type="CDD" id="cd00063">
    <property type="entry name" value="FN3"/>
    <property type="match status" value="2"/>
</dbReference>
<evidence type="ECO:0000256" key="3">
    <source>
        <dbReference type="ARBA" id="ARBA00012485"/>
    </source>
</evidence>
<dbReference type="InterPro" id="IPR036116">
    <property type="entry name" value="FN3_sf"/>
</dbReference>
<dbReference type="SMART" id="SM00119">
    <property type="entry name" value="HECTc"/>
    <property type="match status" value="1"/>
</dbReference>
<dbReference type="SUPFAM" id="SSF49265">
    <property type="entry name" value="Fibronectin type III"/>
    <property type="match status" value="1"/>
</dbReference>
<dbReference type="AlphaFoldDB" id="A0A8K1CGS7"/>
<dbReference type="GO" id="GO:0000209">
    <property type="term" value="P:protein polyubiquitination"/>
    <property type="evidence" value="ECO:0007669"/>
    <property type="project" value="TreeGrafter"/>
</dbReference>
<dbReference type="Gene3D" id="2.60.40.10">
    <property type="entry name" value="Immunoglobulins"/>
    <property type="match status" value="2"/>
</dbReference>
<evidence type="ECO:0000313" key="10">
    <source>
        <dbReference type="Proteomes" id="UP000794436"/>
    </source>
</evidence>
<feature type="domain" description="Fibronectin type-III" evidence="8">
    <location>
        <begin position="131"/>
        <end position="224"/>
    </location>
</feature>
<evidence type="ECO:0000313" key="9">
    <source>
        <dbReference type="EMBL" id="TMW63097.1"/>
    </source>
</evidence>
<evidence type="ECO:0000256" key="6">
    <source>
        <dbReference type="PROSITE-ProRule" id="PRU00104"/>
    </source>
</evidence>
<comment type="pathway">
    <text evidence="2">Protein modification; protein ubiquitination.</text>
</comment>
<comment type="caution">
    <text evidence="9">The sequence shown here is derived from an EMBL/GenBank/DDBJ whole genome shotgun (WGS) entry which is preliminary data.</text>
</comment>
<dbReference type="Gene3D" id="3.90.1750.10">
    <property type="entry name" value="Hect, E3 ligase catalytic domains"/>
    <property type="match status" value="1"/>
</dbReference>
<accession>A0A8K1CGS7</accession>
<dbReference type="Gene3D" id="3.30.2410.10">
    <property type="entry name" value="Hect, E3 ligase catalytic domain"/>
    <property type="match status" value="1"/>
</dbReference>
<evidence type="ECO:0000256" key="5">
    <source>
        <dbReference type="ARBA" id="ARBA00022786"/>
    </source>
</evidence>
<keyword evidence="10" id="KW-1185">Reference proteome</keyword>
<feature type="domain" description="HECT" evidence="7">
    <location>
        <begin position="435"/>
        <end position="761"/>
    </location>
</feature>
<dbReference type="FunFam" id="3.30.2160.10:FF:000001">
    <property type="entry name" value="E3 ubiquitin-protein ligase NEDD4-like"/>
    <property type="match status" value="1"/>
</dbReference>
<organism evidence="9 10">
    <name type="scientific">Pythium oligandrum</name>
    <name type="common">Mycoparasitic fungus</name>
    <dbReference type="NCBI Taxonomy" id="41045"/>
    <lineage>
        <taxon>Eukaryota</taxon>
        <taxon>Sar</taxon>
        <taxon>Stramenopiles</taxon>
        <taxon>Oomycota</taxon>
        <taxon>Peronosporomycetes</taxon>
        <taxon>Pythiales</taxon>
        <taxon>Pythiaceae</taxon>
        <taxon>Pythium</taxon>
    </lineage>
</organism>
<keyword evidence="5 6" id="KW-0833">Ubl conjugation pathway</keyword>
<dbReference type="PANTHER" id="PTHR11254">
    <property type="entry name" value="HECT DOMAIN UBIQUITIN-PROTEIN LIGASE"/>
    <property type="match status" value="1"/>
</dbReference>
<proteinExistence type="predicted"/>
<dbReference type="PROSITE" id="PS50853">
    <property type="entry name" value="FN3"/>
    <property type="match status" value="2"/>
</dbReference>
<dbReference type="InterPro" id="IPR050409">
    <property type="entry name" value="E3_ubiq-protein_ligase"/>
</dbReference>
<dbReference type="GO" id="GO:0061630">
    <property type="term" value="F:ubiquitin protein ligase activity"/>
    <property type="evidence" value="ECO:0007669"/>
    <property type="project" value="UniProtKB-EC"/>
</dbReference>
<feature type="active site" description="Glycyl thioester intermediate" evidence="6">
    <location>
        <position position="729"/>
    </location>
</feature>
<keyword evidence="4" id="KW-0808">Transferase</keyword>